<dbReference type="AlphaFoldDB" id="A0A5C5BA78"/>
<dbReference type="InterPro" id="IPR036388">
    <property type="entry name" value="WH-like_DNA-bd_sf"/>
</dbReference>
<dbReference type="Proteomes" id="UP000313849">
    <property type="component" value="Unassembled WGS sequence"/>
</dbReference>
<feature type="domain" description="Helix-turn-helix" evidence="1">
    <location>
        <begin position="5"/>
        <end position="53"/>
    </location>
</feature>
<evidence type="ECO:0000313" key="3">
    <source>
        <dbReference type="Proteomes" id="UP000313849"/>
    </source>
</evidence>
<sequence length="69" mass="7666">MAEAWLSAEEIAAHLGITKDTVYDWIADKAMPAHRVGRLWKFQASEIDEWVRSGGAAQAPADKPEERDA</sequence>
<dbReference type="SUPFAM" id="SSF46955">
    <property type="entry name" value="Putative DNA-binding domain"/>
    <property type="match status" value="1"/>
</dbReference>
<dbReference type="Pfam" id="PF12728">
    <property type="entry name" value="HTH_17"/>
    <property type="match status" value="1"/>
</dbReference>
<dbReference type="Gene3D" id="1.10.10.10">
    <property type="entry name" value="Winged helix-like DNA-binding domain superfamily/Winged helix DNA-binding domain"/>
    <property type="match status" value="1"/>
</dbReference>
<dbReference type="OrthoDB" id="5524782at2"/>
<dbReference type="EMBL" id="VENP01000047">
    <property type="protein sequence ID" value="TNU73414.1"/>
    <property type="molecule type" value="Genomic_DNA"/>
</dbReference>
<comment type="caution">
    <text evidence="2">The sequence shown here is derived from an EMBL/GenBank/DDBJ whole genome shotgun (WGS) entry which is preliminary data.</text>
</comment>
<proteinExistence type="predicted"/>
<keyword evidence="3" id="KW-1185">Reference proteome</keyword>
<dbReference type="InterPro" id="IPR041657">
    <property type="entry name" value="HTH_17"/>
</dbReference>
<dbReference type="InterPro" id="IPR010093">
    <property type="entry name" value="SinI_DNA-bd"/>
</dbReference>
<name>A0A5C5BA78_9MICO</name>
<accession>A0A5C5BA78</accession>
<reference evidence="2 3" key="1">
    <citation type="submission" date="2019-06" db="EMBL/GenBank/DDBJ databases">
        <title>Draft genome sequence of Miniimonas arenae KCTC 19750T isolated from sea sand.</title>
        <authorList>
            <person name="Park S.-J."/>
        </authorList>
    </citation>
    <scope>NUCLEOTIDE SEQUENCE [LARGE SCALE GENOMIC DNA]</scope>
    <source>
        <strain evidence="2 3">KCTC 19750</strain>
    </source>
</reference>
<dbReference type="RefSeq" id="WP_108717745.1">
    <property type="nucleotide sequence ID" value="NZ_VENP01000047.1"/>
</dbReference>
<gene>
    <name evidence="2" type="ORF">FH969_11530</name>
</gene>
<evidence type="ECO:0000259" key="1">
    <source>
        <dbReference type="Pfam" id="PF12728"/>
    </source>
</evidence>
<evidence type="ECO:0000313" key="2">
    <source>
        <dbReference type="EMBL" id="TNU73414.1"/>
    </source>
</evidence>
<dbReference type="InterPro" id="IPR009061">
    <property type="entry name" value="DNA-bd_dom_put_sf"/>
</dbReference>
<protein>
    <submittedName>
        <fullName evidence="2">Helix-turn-helix domain-containing protein</fullName>
    </submittedName>
</protein>
<dbReference type="GO" id="GO:0003677">
    <property type="term" value="F:DNA binding"/>
    <property type="evidence" value="ECO:0007669"/>
    <property type="project" value="InterPro"/>
</dbReference>
<dbReference type="NCBIfam" id="TIGR01764">
    <property type="entry name" value="excise"/>
    <property type="match status" value="1"/>
</dbReference>
<organism evidence="2 3">
    <name type="scientific">Miniimonas arenae</name>
    <dbReference type="NCBI Taxonomy" id="676201"/>
    <lineage>
        <taxon>Bacteria</taxon>
        <taxon>Bacillati</taxon>
        <taxon>Actinomycetota</taxon>
        <taxon>Actinomycetes</taxon>
        <taxon>Micrococcales</taxon>
        <taxon>Beutenbergiaceae</taxon>
        <taxon>Miniimonas</taxon>
    </lineage>
</organism>